<dbReference type="Proteomes" id="UP000326202">
    <property type="component" value="Chromosome"/>
</dbReference>
<dbReference type="Gene3D" id="2.60.120.620">
    <property type="entry name" value="q2cbj1_9rhob like domain"/>
    <property type="match status" value="1"/>
</dbReference>
<reference evidence="1 2" key="1">
    <citation type="submission" date="2019-08" db="EMBL/GenBank/DDBJ databases">
        <title>Hyperibacter terrae gen. nov., sp. nov. and Hyperibacter viscosus sp. nov., two new members in the family Rhodospirillaceae isolated from the rhizosphere of Hypericum perforatum.</title>
        <authorList>
            <person name="Noviana Z."/>
        </authorList>
    </citation>
    <scope>NUCLEOTIDE SEQUENCE [LARGE SCALE GENOMIC DNA]</scope>
    <source>
        <strain evidence="1 2">R5913</strain>
    </source>
</reference>
<dbReference type="InterPro" id="IPR008775">
    <property type="entry name" value="Phytyl_CoA_dOase-like"/>
</dbReference>
<proteinExistence type="predicted"/>
<keyword evidence="2" id="KW-1185">Reference proteome</keyword>
<evidence type="ECO:0000313" key="1">
    <source>
        <dbReference type="EMBL" id="QEX18069.1"/>
    </source>
</evidence>
<organism evidence="1 2">
    <name type="scientific">Hypericibacter terrae</name>
    <dbReference type="NCBI Taxonomy" id="2602015"/>
    <lineage>
        <taxon>Bacteria</taxon>
        <taxon>Pseudomonadati</taxon>
        <taxon>Pseudomonadota</taxon>
        <taxon>Alphaproteobacteria</taxon>
        <taxon>Rhodospirillales</taxon>
        <taxon>Dongiaceae</taxon>
        <taxon>Hypericibacter</taxon>
    </lineage>
</organism>
<dbReference type="PANTHER" id="PTHR37563:SF2">
    <property type="entry name" value="PHYTANOYL-COA DIOXYGENASE FAMILY PROTEIN (AFU_ORTHOLOGUE AFUA_2G03330)"/>
    <property type="match status" value="1"/>
</dbReference>
<dbReference type="OrthoDB" id="9791262at2"/>
<dbReference type="GO" id="GO:0016706">
    <property type="term" value="F:2-oxoglutarate-dependent dioxygenase activity"/>
    <property type="evidence" value="ECO:0007669"/>
    <property type="project" value="UniProtKB-ARBA"/>
</dbReference>
<dbReference type="Pfam" id="PF05721">
    <property type="entry name" value="PhyH"/>
    <property type="match status" value="1"/>
</dbReference>
<protein>
    <recommendedName>
        <fullName evidence="3">Phytanoyl-CoA dioxygenase</fullName>
    </recommendedName>
</protein>
<dbReference type="SUPFAM" id="SSF51197">
    <property type="entry name" value="Clavaminate synthase-like"/>
    <property type="match status" value="1"/>
</dbReference>
<evidence type="ECO:0000313" key="2">
    <source>
        <dbReference type="Proteomes" id="UP000326202"/>
    </source>
</evidence>
<sequence>MEGLTLTVSDEERVAGRLRPEQHSRAALLLHTAGCLVLRNLLPPEVVARTGTAFQRIFADCVRSKQGDSWYQVSAQERAVFWERAARWRIFPKLRPPFDSEMLLANPLITPLLEELIGKDFFCKFVSSDSCIRGSMLQAPHRELSAAGVAEPCAYILNVPLTPCGLDNGPLEVWPTGTHLWQPAMLARYGLSDDMQDGANPVMEAFARHFPSTRIVLEPGSVLIRDPGMLHRGTPNQTDEPRTMLTICYLRRGHSHDYGDARFNLDESLRDALPSAVRRLFAGADLRPAAAAEAVSRRRRRWPWRPGLPHQARTDSK</sequence>
<accession>A0A5J6ML44</accession>
<gene>
    <name evidence="1" type="ORF">FRZ44_33730</name>
</gene>
<dbReference type="AlphaFoldDB" id="A0A5J6ML44"/>
<dbReference type="KEGG" id="htq:FRZ44_33730"/>
<name>A0A5J6ML44_9PROT</name>
<evidence type="ECO:0008006" key="3">
    <source>
        <dbReference type="Google" id="ProtNLM"/>
    </source>
</evidence>
<dbReference type="RefSeq" id="WP_151178263.1">
    <property type="nucleotide sequence ID" value="NZ_CP042906.1"/>
</dbReference>
<dbReference type="EMBL" id="CP042906">
    <property type="protein sequence ID" value="QEX18069.1"/>
    <property type="molecule type" value="Genomic_DNA"/>
</dbReference>
<dbReference type="InterPro" id="IPR051961">
    <property type="entry name" value="Fungal_Metabolite_Diox"/>
</dbReference>
<dbReference type="PANTHER" id="PTHR37563">
    <property type="entry name" value="PHYTANOYL-COA DIOXYGENASE FAMILY PROTEIN (AFU_ORTHOLOGUE AFUA_2G03330)"/>
    <property type="match status" value="1"/>
</dbReference>